<accession>A0A8E2LFI1</accession>
<dbReference type="InterPro" id="IPR054491">
    <property type="entry name" value="MGH1-like_GH"/>
</dbReference>
<evidence type="ECO:0000313" key="6">
    <source>
        <dbReference type="Proteomes" id="UP000189761"/>
    </source>
</evidence>
<name>A0A8E2LFI1_9BACI</name>
<comment type="similarity">
    <text evidence="1">Belongs to the glycosyl hydrolase 63 family.</text>
</comment>
<proteinExistence type="inferred from homology"/>
<keyword evidence="6" id="KW-1185">Reference proteome</keyword>
<dbReference type="PANTHER" id="PTHR10412">
    <property type="entry name" value="MANNOSYL-OLIGOSACCHARIDE GLUCOSIDASE"/>
    <property type="match status" value="1"/>
</dbReference>
<keyword evidence="2" id="KW-0378">Hydrolase</keyword>
<organism evidence="5 6">
    <name type="scientific">Heyndrickxia oleronia</name>
    <dbReference type="NCBI Taxonomy" id="38875"/>
    <lineage>
        <taxon>Bacteria</taxon>
        <taxon>Bacillati</taxon>
        <taxon>Bacillota</taxon>
        <taxon>Bacilli</taxon>
        <taxon>Bacillales</taxon>
        <taxon>Bacillaceae</taxon>
        <taxon>Heyndrickxia</taxon>
    </lineage>
</organism>
<dbReference type="Gene3D" id="1.50.10.10">
    <property type="match status" value="1"/>
</dbReference>
<dbReference type="GO" id="GO:0009311">
    <property type="term" value="P:oligosaccharide metabolic process"/>
    <property type="evidence" value="ECO:0007669"/>
    <property type="project" value="InterPro"/>
</dbReference>
<gene>
    <name evidence="5" type="ORF">BWZ43_05315</name>
</gene>
<evidence type="ECO:0000259" key="4">
    <source>
        <dbReference type="Pfam" id="PF22422"/>
    </source>
</evidence>
<feature type="domain" description="Mannosylglycerate hydrolase MGH1-like glycoside hydrolase" evidence="4">
    <location>
        <begin position="250"/>
        <end position="556"/>
    </location>
</feature>
<dbReference type="GO" id="GO:0004573">
    <property type="term" value="F:Glc3Man9GlcNAc2 oligosaccharide glucosidase activity"/>
    <property type="evidence" value="ECO:0007669"/>
    <property type="project" value="InterPro"/>
</dbReference>
<dbReference type="PANTHER" id="PTHR10412:SF11">
    <property type="entry name" value="MANNOSYL-OLIGOSACCHARIDE GLUCOSIDASE"/>
    <property type="match status" value="1"/>
</dbReference>
<dbReference type="Proteomes" id="UP000189761">
    <property type="component" value="Unassembled WGS sequence"/>
</dbReference>
<reference evidence="5 6" key="1">
    <citation type="submission" date="2017-01" db="EMBL/GenBank/DDBJ databases">
        <title>Draft genome sequence of Bacillus oleronius.</title>
        <authorList>
            <person name="Allam M."/>
        </authorList>
    </citation>
    <scope>NUCLEOTIDE SEQUENCE [LARGE SCALE GENOMIC DNA]</scope>
    <source>
        <strain evidence="5 6">DSM 9356</strain>
    </source>
</reference>
<protein>
    <recommendedName>
        <fullName evidence="4">Mannosylglycerate hydrolase MGH1-like glycoside hydrolase domain-containing protein</fullName>
    </recommendedName>
</protein>
<dbReference type="SUPFAM" id="SSF48208">
    <property type="entry name" value="Six-hairpin glycosidases"/>
    <property type="match status" value="1"/>
</dbReference>
<dbReference type="RefSeq" id="WP_071975093.1">
    <property type="nucleotide sequence ID" value="NZ_CP065424.1"/>
</dbReference>
<dbReference type="InterPro" id="IPR012341">
    <property type="entry name" value="6hp_glycosidase-like_sf"/>
</dbReference>
<dbReference type="AlphaFoldDB" id="A0A8E2LFI1"/>
<sequence length="574" mass="65890">MKVANMKIPFSYYGSYLVISPIHRKGSDQTKLFIRHIRGGDERDSSLFAIEMLRGEESIHYDVEMEPHLLSLIATDGSGDSIKCCFSSDSTIRIKGNRVGLKLSAITGAYDYAVRFPDTTWEMNSFIQKRRFRLIPLEGSLLVDAPFEVDKSKHIFAYCKPDVMTEEFDLAITEYNLVFEKESNLSLSFKENVLRAEKEFKHWKEGMLKIPDVYNNGFDMASYITWSCVVKPDGLLKRPAMYMSKNWMTNIWSWDHCFNAMALIENKPELAWDQFCIFFDQQDRSGALPDFLNDQGALWNCCKPPIHGWALKWMMEKTTFIDNERLVEVYEPLKRWTNWWFYHRDDDQDGVCQYNHGNDSGWDNSTVFAKGIPVETPDLSAFLIIQMDVLQKIAKQLGKAKEALEWKQRADATFSAMMEHFWTENGFRACLSTTHETIKSDSLLLYIPLILGERLTSEQRNILLTNLLTKNKFKTEHGFATESVTSDYYRDDGYWRGPIWAPSTMLLIDGLLACGEGDLAIKIAEAFCQMANQSGMAENFNAMTGEGLRDPAFTWTSSVFLIAGSLINKECVTK</sequence>
<evidence type="ECO:0000313" key="5">
    <source>
        <dbReference type="EMBL" id="OOP69413.1"/>
    </source>
</evidence>
<evidence type="ECO:0000256" key="2">
    <source>
        <dbReference type="ARBA" id="ARBA00022801"/>
    </source>
</evidence>
<evidence type="ECO:0000256" key="1">
    <source>
        <dbReference type="ARBA" id="ARBA00010833"/>
    </source>
</evidence>
<dbReference type="EMBL" id="MTLA01000054">
    <property type="protein sequence ID" value="OOP69413.1"/>
    <property type="molecule type" value="Genomic_DNA"/>
</dbReference>
<evidence type="ECO:0000256" key="3">
    <source>
        <dbReference type="ARBA" id="ARBA00023295"/>
    </source>
</evidence>
<dbReference type="GO" id="GO:0006487">
    <property type="term" value="P:protein N-linked glycosylation"/>
    <property type="evidence" value="ECO:0007669"/>
    <property type="project" value="TreeGrafter"/>
</dbReference>
<dbReference type="Pfam" id="PF22422">
    <property type="entry name" value="MGH1-like_GH"/>
    <property type="match status" value="1"/>
</dbReference>
<comment type="caution">
    <text evidence="5">The sequence shown here is derived from an EMBL/GenBank/DDBJ whole genome shotgun (WGS) entry which is preliminary data.</text>
</comment>
<keyword evidence="3" id="KW-0326">Glycosidase</keyword>
<dbReference type="InterPro" id="IPR004888">
    <property type="entry name" value="Glycoside_hydrolase_63"/>
</dbReference>
<dbReference type="InterPro" id="IPR008928">
    <property type="entry name" value="6-hairpin_glycosidase_sf"/>
</dbReference>